<proteinExistence type="predicted"/>
<feature type="region of interest" description="Disordered" evidence="1">
    <location>
        <begin position="98"/>
        <end position="126"/>
    </location>
</feature>
<name>A0ABQ9HJ03_9NEOP</name>
<protein>
    <submittedName>
        <fullName evidence="2">Uncharacterized protein</fullName>
    </submittedName>
</protein>
<gene>
    <name evidence="2" type="ORF">PR048_015783</name>
</gene>
<reference evidence="2 3" key="1">
    <citation type="submission" date="2023-02" db="EMBL/GenBank/DDBJ databases">
        <title>LHISI_Scaffold_Assembly.</title>
        <authorList>
            <person name="Stuart O.P."/>
            <person name="Cleave R."/>
            <person name="Magrath M.J.L."/>
            <person name="Mikheyev A.S."/>
        </authorList>
    </citation>
    <scope>NUCLEOTIDE SEQUENCE [LARGE SCALE GENOMIC DNA]</scope>
    <source>
        <strain evidence="2">Daus_M_001</strain>
        <tissue evidence="2">Leg muscle</tissue>
    </source>
</reference>
<feature type="region of interest" description="Disordered" evidence="1">
    <location>
        <begin position="1"/>
        <end position="37"/>
    </location>
</feature>
<keyword evidence="3" id="KW-1185">Reference proteome</keyword>
<dbReference type="Proteomes" id="UP001159363">
    <property type="component" value="Chromosome 4"/>
</dbReference>
<evidence type="ECO:0000313" key="3">
    <source>
        <dbReference type="Proteomes" id="UP001159363"/>
    </source>
</evidence>
<sequence length="156" mass="17866">MSVYTRQKAKSKYRNRIRLEKASPKKSSNTHKTSYDRVKRCREPKINIIPKWVIEVSMEQHPNERAGGTEDAQENPPINGIVRHDYYMRKSGVTLPGIEPGLRRASTGVQGREETGEPRENALNSGIVRHDSLLRKSGERSLRKANPVHLGWRQEV</sequence>
<evidence type="ECO:0000256" key="1">
    <source>
        <dbReference type="SAM" id="MobiDB-lite"/>
    </source>
</evidence>
<organism evidence="2 3">
    <name type="scientific">Dryococelus australis</name>
    <dbReference type="NCBI Taxonomy" id="614101"/>
    <lineage>
        <taxon>Eukaryota</taxon>
        <taxon>Metazoa</taxon>
        <taxon>Ecdysozoa</taxon>
        <taxon>Arthropoda</taxon>
        <taxon>Hexapoda</taxon>
        <taxon>Insecta</taxon>
        <taxon>Pterygota</taxon>
        <taxon>Neoptera</taxon>
        <taxon>Polyneoptera</taxon>
        <taxon>Phasmatodea</taxon>
        <taxon>Verophasmatodea</taxon>
        <taxon>Anareolatae</taxon>
        <taxon>Phasmatidae</taxon>
        <taxon>Eurycanthinae</taxon>
        <taxon>Dryococelus</taxon>
    </lineage>
</organism>
<evidence type="ECO:0000313" key="2">
    <source>
        <dbReference type="EMBL" id="KAJ8883928.1"/>
    </source>
</evidence>
<feature type="compositionally biased region" description="Basic residues" evidence="1">
    <location>
        <begin position="7"/>
        <end position="16"/>
    </location>
</feature>
<comment type="caution">
    <text evidence="2">The sequence shown here is derived from an EMBL/GenBank/DDBJ whole genome shotgun (WGS) entry which is preliminary data.</text>
</comment>
<accession>A0ABQ9HJ03</accession>
<feature type="compositionally biased region" description="Basic and acidic residues" evidence="1">
    <location>
        <begin position="111"/>
        <end position="120"/>
    </location>
</feature>
<dbReference type="EMBL" id="JARBHB010000005">
    <property type="protein sequence ID" value="KAJ8883928.1"/>
    <property type="molecule type" value="Genomic_DNA"/>
</dbReference>